<name>A0ABR5YN87_9ENTR</name>
<gene>
    <name evidence="1" type="ORF">A3466_01485</name>
</gene>
<dbReference type="RefSeq" id="WP_063450801.1">
    <property type="nucleotide sequence ID" value="NZ_LVVA01000018.1"/>
</dbReference>
<organism evidence="1 2">
    <name type="scientific">Enterobacter genomosp. S</name>
    <dbReference type="NCBI Taxonomy" id="2364151"/>
    <lineage>
        <taxon>Bacteria</taxon>
        <taxon>Pseudomonadati</taxon>
        <taxon>Pseudomonadota</taxon>
        <taxon>Gammaproteobacteria</taxon>
        <taxon>Enterobacterales</taxon>
        <taxon>Enterobacteriaceae</taxon>
        <taxon>Enterobacter</taxon>
        <taxon>Enterobacter cloacae complex</taxon>
        <taxon>Enterobacter cloacae complex clade S</taxon>
    </lineage>
</organism>
<evidence type="ECO:0000313" key="2">
    <source>
        <dbReference type="Proteomes" id="UP000076880"/>
    </source>
</evidence>
<sequence>MSTLHTLQTLAKALRDATENHNWPAVMNVDASIAQFLTGLGDRPLSSHERQALDHLKKLHRQARDYCQGQSDILAEKMDLALRNREGATAYALFSDVEGG</sequence>
<protein>
    <recommendedName>
        <fullName evidence="3">Flagellar protein FliT</fullName>
    </recommendedName>
</protein>
<evidence type="ECO:0008006" key="3">
    <source>
        <dbReference type="Google" id="ProtNLM"/>
    </source>
</evidence>
<comment type="caution">
    <text evidence="1">The sequence shown here is derived from an EMBL/GenBank/DDBJ whole genome shotgun (WGS) entry which is preliminary data.</text>
</comment>
<proteinExistence type="predicted"/>
<evidence type="ECO:0000313" key="1">
    <source>
        <dbReference type="EMBL" id="KZR32277.1"/>
    </source>
</evidence>
<dbReference type="Proteomes" id="UP000076880">
    <property type="component" value="Unassembled WGS sequence"/>
</dbReference>
<accession>A0ABR5YN87</accession>
<keyword evidence="2" id="KW-1185">Reference proteome</keyword>
<reference evidence="2" key="1">
    <citation type="submission" date="2016-03" db="EMBL/GenBank/DDBJ databases">
        <title>WGS of SAMN04393274.</title>
        <authorList>
            <person name="Adams M."/>
            <person name="Sutton G."/>
            <person name="Nelson K."/>
            <person name="Thaden J."/>
            <person name="Fowler V."/>
            <person name="Mccorrison J."/>
            <person name="Sanka R."/>
            <person name="Brinkac L."/>
            <person name="Nierman W."/>
        </authorList>
    </citation>
    <scope>NUCLEOTIDE SEQUENCE [LARGE SCALE GENOMIC DNA]</scope>
    <source>
        <strain evidence="2">GN06232</strain>
    </source>
</reference>
<dbReference type="EMBL" id="LVVA01000018">
    <property type="protein sequence ID" value="KZR32277.1"/>
    <property type="molecule type" value="Genomic_DNA"/>
</dbReference>